<keyword evidence="2" id="KW-1185">Reference proteome</keyword>
<accession>A0ACC7XW77</accession>
<dbReference type="Proteomes" id="UP000556843">
    <property type="component" value="Unassembled WGS sequence"/>
</dbReference>
<sequence length="199" mass="21568">MGVATRTAGAADRDQVAALLDTAFHDDPVSGWVFPEEERRRAVHGLFMGCFLDAALAGGRVDLLEDGSAAALWLSVPAGEPEEEEDDMPALMRRTADPDNERAELVGRLTGAIHPTERAHAYLLLVAVAPDRQGEGLGTALLTPVLEQCDRDGLPVYLEASSARSRELYLRLGFADRGEPLRLPDGPLMWPMWREPAAG</sequence>
<proteinExistence type="predicted"/>
<comment type="caution">
    <text evidence="1">The sequence shown here is derived from an EMBL/GenBank/DDBJ whole genome shotgun (WGS) entry which is preliminary data.</text>
</comment>
<gene>
    <name evidence="1" type="ORF">G6W56_06295</name>
</gene>
<reference evidence="1" key="1">
    <citation type="submission" date="2020-03" db="EMBL/GenBank/DDBJ databases">
        <title>Complete genome sequence of sixteen Streptomyces strains facilitates identification of candidate genes involved in plant growth-promotion in grain legumes and cereals.</title>
        <authorList>
            <person name="Gopalakrishnan S."/>
            <person name="Thakur V."/>
            <person name="Saxena R."/>
            <person name="Vadlamudi S."/>
            <person name="Purohit S."/>
            <person name="Kumar V."/>
            <person name="Rathore A."/>
            <person name="Chitikineni A."/>
            <person name="Varshney R.K."/>
        </authorList>
    </citation>
    <scope>NUCLEOTIDE SEQUENCE</scope>
    <source>
        <strain evidence="1">CAI-93</strain>
    </source>
</reference>
<evidence type="ECO:0000313" key="2">
    <source>
        <dbReference type="Proteomes" id="UP000556843"/>
    </source>
</evidence>
<organism evidence="1 2">
    <name type="scientific">Streptomyces fungicidicus</name>
    <dbReference type="NCBI Taxonomy" id="68203"/>
    <lineage>
        <taxon>Bacteria</taxon>
        <taxon>Bacillati</taxon>
        <taxon>Actinomycetota</taxon>
        <taxon>Actinomycetes</taxon>
        <taxon>Kitasatosporales</taxon>
        <taxon>Streptomycetaceae</taxon>
        <taxon>Streptomyces</taxon>
    </lineage>
</organism>
<dbReference type="EMBL" id="JAANNW010000004">
    <property type="protein sequence ID" value="NUV73788.1"/>
    <property type="molecule type" value="Genomic_DNA"/>
</dbReference>
<protein>
    <submittedName>
        <fullName evidence="1">GNAT family N-acetyltransferase</fullName>
    </submittedName>
</protein>
<evidence type="ECO:0000313" key="1">
    <source>
        <dbReference type="EMBL" id="NUV73788.1"/>
    </source>
</evidence>
<name>A0ACC7XW77_9ACTN</name>